<dbReference type="InterPro" id="IPR003718">
    <property type="entry name" value="OsmC/Ohr_fam"/>
</dbReference>
<dbReference type="Pfam" id="PF02566">
    <property type="entry name" value="OsmC"/>
    <property type="match status" value="1"/>
</dbReference>
<proteinExistence type="predicted"/>
<dbReference type="InterPro" id="IPR052924">
    <property type="entry name" value="OsmC/Ohr_hydroprdx_reductase"/>
</dbReference>
<sequence>MSVLNGVNTTALRNTVEAVQSDRALGHVTFSVRGDWSGGFRIDSRTGPLTQAGVANAGRDGRYTMASDEPKALLGTDTAISPAEHLLQALAGCYTVTLTANAAARGIELRAFQVRLESDFDLSGFLGVDPRIAPGAQHIRATVSVDAPEATPEELQELIELVERRSPIRDTLARQVEVTTQLAPYAGTDAVGSPDAADSGPADASEDRHR</sequence>
<organism evidence="2 3">
    <name type="scientific">Streptomyces liangshanensis</name>
    <dbReference type="NCBI Taxonomy" id="2717324"/>
    <lineage>
        <taxon>Bacteria</taxon>
        <taxon>Bacillati</taxon>
        <taxon>Actinomycetota</taxon>
        <taxon>Actinomycetes</taxon>
        <taxon>Kitasatosporales</taxon>
        <taxon>Streptomycetaceae</taxon>
        <taxon>Streptomyces</taxon>
    </lineage>
</organism>
<gene>
    <name evidence="2" type="ORF">HA039_07665</name>
</gene>
<feature type="compositionally biased region" description="Low complexity" evidence="1">
    <location>
        <begin position="192"/>
        <end position="203"/>
    </location>
</feature>
<protein>
    <submittedName>
        <fullName evidence="2">OsmC family protein</fullName>
    </submittedName>
</protein>
<feature type="region of interest" description="Disordered" evidence="1">
    <location>
        <begin position="183"/>
        <end position="210"/>
    </location>
</feature>
<dbReference type="InterPro" id="IPR015946">
    <property type="entry name" value="KH_dom-like_a/b"/>
</dbReference>
<evidence type="ECO:0000256" key="1">
    <source>
        <dbReference type="SAM" id="MobiDB-lite"/>
    </source>
</evidence>
<dbReference type="RefSeq" id="WP_167025719.1">
    <property type="nucleotide sequence ID" value="NZ_CP050177.1"/>
</dbReference>
<dbReference type="PANTHER" id="PTHR35368">
    <property type="entry name" value="HYDROPEROXIDE REDUCTASE"/>
    <property type="match status" value="1"/>
</dbReference>
<dbReference type="KEGG" id="slia:HA039_07665"/>
<dbReference type="Proteomes" id="UP000501179">
    <property type="component" value="Chromosome"/>
</dbReference>
<evidence type="ECO:0000313" key="3">
    <source>
        <dbReference type="Proteomes" id="UP000501179"/>
    </source>
</evidence>
<dbReference type="InterPro" id="IPR036102">
    <property type="entry name" value="OsmC/Ohrsf"/>
</dbReference>
<accession>A0A6G9GW08</accession>
<dbReference type="SUPFAM" id="SSF82784">
    <property type="entry name" value="OsmC-like"/>
    <property type="match status" value="1"/>
</dbReference>
<keyword evidence="3" id="KW-1185">Reference proteome</keyword>
<dbReference type="Gene3D" id="3.30.300.20">
    <property type="match status" value="1"/>
</dbReference>
<dbReference type="EMBL" id="CP050177">
    <property type="protein sequence ID" value="QIQ02191.1"/>
    <property type="molecule type" value="Genomic_DNA"/>
</dbReference>
<evidence type="ECO:0000313" key="2">
    <source>
        <dbReference type="EMBL" id="QIQ02191.1"/>
    </source>
</evidence>
<dbReference type="AlphaFoldDB" id="A0A6G9GW08"/>
<reference evidence="2 3" key="1">
    <citation type="submission" date="2020-03" db="EMBL/GenBank/DDBJ databases">
        <title>A novel species.</title>
        <authorList>
            <person name="Gao J."/>
        </authorList>
    </citation>
    <scope>NUCLEOTIDE SEQUENCE [LARGE SCALE GENOMIC DNA]</scope>
    <source>
        <strain evidence="2 3">QMT-12</strain>
    </source>
</reference>
<name>A0A6G9GW08_9ACTN</name>
<dbReference type="PANTHER" id="PTHR35368:SF1">
    <property type="entry name" value="HYDROPEROXIDE REDUCTASE"/>
    <property type="match status" value="1"/>
</dbReference>